<dbReference type="Gene3D" id="3.40.50.720">
    <property type="entry name" value="NAD(P)-binding Rossmann-like Domain"/>
    <property type="match status" value="1"/>
</dbReference>
<gene>
    <name evidence="5" type="ORF">N7460_002968</name>
</gene>
<reference evidence="5" key="2">
    <citation type="submission" date="2023-01" db="EMBL/GenBank/DDBJ databases">
        <authorList>
            <person name="Petersen C."/>
        </authorList>
    </citation>
    <scope>NUCLEOTIDE SEQUENCE</scope>
    <source>
        <strain evidence="5">IBT 15450</strain>
    </source>
</reference>
<comment type="caution">
    <text evidence="5">The sequence shown here is derived from an EMBL/GenBank/DDBJ whole genome shotgun (WGS) entry which is preliminary data.</text>
</comment>
<name>A0AAD6IKR4_PENCN</name>
<evidence type="ECO:0000256" key="3">
    <source>
        <dbReference type="ARBA" id="ARBA00023002"/>
    </source>
</evidence>
<keyword evidence="3" id="KW-0560">Oxidoreductase</keyword>
<accession>A0AAD6IKR4</accession>
<dbReference type="InterPro" id="IPR051164">
    <property type="entry name" value="NmrA-like_oxidored"/>
</dbReference>
<dbReference type="PANTHER" id="PTHR42748">
    <property type="entry name" value="NITROGEN METABOLITE REPRESSION PROTEIN NMRA FAMILY MEMBER"/>
    <property type="match status" value="1"/>
</dbReference>
<evidence type="ECO:0000313" key="6">
    <source>
        <dbReference type="Proteomes" id="UP001219568"/>
    </source>
</evidence>
<dbReference type="InterPro" id="IPR008030">
    <property type="entry name" value="NmrA-like"/>
</dbReference>
<protein>
    <recommendedName>
        <fullName evidence="4">NmrA-like domain-containing protein</fullName>
    </recommendedName>
</protein>
<keyword evidence="2" id="KW-0521">NADP</keyword>
<dbReference type="Pfam" id="PF05368">
    <property type="entry name" value="NmrA"/>
    <property type="match status" value="1"/>
</dbReference>
<dbReference type="InterPro" id="IPR036291">
    <property type="entry name" value="NAD(P)-bd_dom_sf"/>
</dbReference>
<feature type="domain" description="NmrA-like" evidence="4">
    <location>
        <begin position="6"/>
        <end position="286"/>
    </location>
</feature>
<keyword evidence="6" id="KW-1185">Reference proteome</keyword>
<dbReference type="CDD" id="cd05251">
    <property type="entry name" value="NmrA_like_SDR_a"/>
    <property type="match status" value="1"/>
</dbReference>
<proteinExistence type="inferred from homology"/>
<evidence type="ECO:0000256" key="1">
    <source>
        <dbReference type="ARBA" id="ARBA00006328"/>
    </source>
</evidence>
<dbReference type="AlphaFoldDB" id="A0AAD6IKR4"/>
<dbReference type="Proteomes" id="UP001219568">
    <property type="component" value="Unassembled WGS sequence"/>
</dbReference>
<evidence type="ECO:0000313" key="5">
    <source>
        <dbReference type="EMBL" id="KAJ6052434.1"/>
    </source>
</evidence>
<comment type="similarity">
    <text evidence="1">Belongs to the NmrA-type oxidoreductase family.</text>
</comment>
<reference evidence="5" key="1">
    <citation type="journal article" date="2023" name="IMA Fungus">
        <title>Comparative genomic study of the Penicillium genus elucidates a diverse pangenome and 15 lateral gene transfer events.</title>
        <authorList>
            <person name="Petersen C."/>
            <person name="Sorensen T."/>
            <person name="Nielsen M.R."/>
            <person name="Sondergaard T.E."/>
            <person name="Sorensen J.L."/>
            <person name="Fitzpatrick D.A."/>
            <person name="Frisvad J.C."/>
            <person name="Nielsen K.L."/>
        </authorList>
    </citation>
    <scope>NUCLEOTIDE SEQUENCE</scope>
    <source>
        <strain evidence="5">IBT 15450</strain>
    </source>
</reference>
<evidence type="ECO:0000256" key="2">
    <source>
        <dbReference type="ARBA" id="ARBA00022857"/>
    </source>
</evidence>
<organism evidence="5 6">
    <name type="scientific">Penicillium canescens</name>
    <dbReference type="NCBI Taxonomy" id="5083"/>
    <lineage>
        <taxon>Eukaryota</taxon>
        <taxon>Fungi</taxon>
        <taxon>Dikarya</taxon>
        <taxon>Ascomycota</taxon>
        <taxon>Pezizomycotina</taxon>
        <taxon>Eurotiomycetes</taxon>
        <taxon>Eurotiomycetidae</taxon>
        <taxon>Eurotiales</taxon>
        <taxon>Aspergillaceae</taxon>
        <taxon>Penicillium</taxon>
    </lineage>
</organism>
<sequence length="333" mass="36542">MTSTTPLITVFGATGNQGGSVARSLLKNPGFKVRALTRNPNSDASQKLALQGAEIHQADGFDLESMVSAFAGSWGAFVNINSDDKSVKENYLAEIDLGKIIVEAAAEAGVRHFLFSTAPNSFEVSGGKAIEKSAQSKYEIEQYARSISGFETISFISVAWFLEMFASKEIAAVFGGFPHLPDSEGYLSFVAPKWGGKEDVPFMSVSDDLGDIVHGMFLDPWRWNGEVVYGCSDICSFDDLVLSFEKVTGRKSRFQPLGSWQEFDTHGVPSLEEAKNLFGMTQESGGLYFGPKPSEKQTSLELKQKTALTLGLPKEEQELMTVESWFRKYSPSW</sequence>
<dbReference type="PANTHER" id="PTHR42748:SF30">
    <property type="entry name" value="NMRA-LIKE DOMAIN-CONTAINING PROTEIN"/>
    <property type="match status" value="1"/>
</dbReference>
<dbReference type="GO" id="GO:0005634">
    <property type="term" value="C:nucleus"/>
    <property type="evidence" value="ECO:0007669"/>
    <property type="project" value="TreeGrafter"/>
</dbReference>
<dbReference type="EMBL" id="JAQJZL010000002">
    <property type="protein sequence ID" value="KAJ6052434.1"/>
    <property type="molecule type" value="Genomic_DNA"/>
</dbReference>
<dbReference type="SUPFAM" id="SSF51735">
    <property type="entry name" value="NAD(P)-binding Rossmann-fold domains"/>
    <property type="match status" value="1"/>
</dbReference>
<dbReference type="Gene3D" id="3.90.25.10">
    <property type="entry name" value="UDP-galactose 4-epimerase, domain 1"/>
    <property type="match status" value="1"/>
</dbReference>
<evidence type="ECO:0000259" key="4">
    <source>
        <dbReference type="Pfam" id="PF05368"/>
    </source>
</evidence>
<dbReference type="GO" id="GO:0016491">
    <property type="term" value="F:oxidoreductase activity"/>
    <property type="evidence" value="ECO:0007669"/>
    <property type="project" value="UniProtKB-KW"/>
</dbReference>